<organism evidence="1 2">
    <name type="scientific">Turicibacter faecis</name>
    <dbReference type="NCBI Taxonomy" id="2963365"/>
    <lineage>
        <taxon>Bacteria</taxon>
        <taxon>Bacillati</taxon>
        <taxon>Bacillota</taxon>
        <taxon>Erysipelotrichia</taxon>
        <taxon>Erysipelotrichales</taxon>
        <taxon>Turicibacteraceae</taxon>
        <taxon>Turicibacter</taxon>
    </lineage>
</organism>
<gene>
    <name evidence="1" type="ORF">T23_09250</name>
</gene>
<dbReference type="Proteomes" id="UP001432099">
    <property type="component" value="Chromosome"/>
</dbReference>
<sequence>MCTNGMNNNQFNENSIFNFEPQQQNRCRCQSEEMRPQRPCRNSNQADQTCVSQNVFLTGDLYQIKDADTVVTNDVQLNGISQMGRQGNNNCRVRQAYMQGYRQGCMKGCRQGYRKGFRDGYCQGVRTANCFGLGNNCCNKEAELNTSLSNSTTNSVANEDFFLF</sequence>
<accession>A0ABM8IHW6</accession>
<evidence type="ECO:0000313" key="2">
    <source>
        <dbReference type="Proteomes" id="UP001432099"/>
    </source>
</evidence>
<evidence type="ECO:0000313" key="1">
    <source>
        <dbReference type="EMBL" id="BEH90823.1"/>
    </source>
</evidence>
<proteinExistence type="predicted"/>
<protein>
    <recommendedName>
        <fullName evidence="3">Essential protein Yae1 N-terminal domain-containing protein</fullName>
    </recommendedName>
</protein>
<dbReference type="EMBL" id="AP028127">
    <property type="protein sequence ID" value="BEH90823.1"/>
    <property type="molecule type" value="Genomic_DNA"/>
</dbReference>
<keyword evidence="2" id="KW-1185">Reference proteome</keyword>
<name>A0ABM8IHW6_9FIRM</name>
<dbReference type="RefSeq" id="WP_262950605.1">
    <property type="nucleotide sequence ID" value="NZ_AP028127.1"/>
</dbReference>
<evidence type="ECO:0008006" key="3">
    <source>
        <dbReference type="Google" id="ProtNLM"/>
    </source>
</evidence>
<reference evidence="1" key="1">
    <citation type="journal article" date="2024" name="Int. J. Syst. Evol. Microbiol.">
        <title>Turicibacter faecis sp. nov., isolated from faeces of heart failure mouse model.</title>
        <authorList>
            <person name="Imamura Y."/>
            <person name="Motooka D."/>
            <person name="Nakajima Y."/>
            <person name="Ito S."/>
            <person name="Kitakaze M."/>
            <person name="Iida T."/>
            <person name="Nakamura S."/>
        </authorList>
    </citation>
    <scope>NUCLEOTIDE SEQUENCE</scope>
    <source>
        <strain evidence="1">TC023</strain>
    </source>
</reference>